<dbReference type="Gene3D" id="2.30.42.10">
    <property type="match status" value="1"/>
</dbReference>
<gene>
    <name evidence="13" type="ORF">FH969_00605</name>
</gene>
<keyword evidence="14" id="KW-1185">Reference proteome</keyword>
<keyword evidence="7" id="KW-0862">Zinc</keyword>
<dbReference type="InterPro" id="IPR004387">
    <property type="entry name" value="Pept_M50_Zn"/>
</dbReference>
<evidence type="ECO:0000256" key="5">
    <source>
        <dbReference type="ARBA" id="ARBA00022692"/>
    </source>
</evidence>
<dbReference type="GO" id="GO:0006508">
    <property type="term" value="P:proteolysis"/>
    <property type="evidence" value="ECO:0007669"/>
    <property type="project" value="UniProtKB-KW"/>
</dbReference>
<proteinExistence type="inferred from homology"/>
<feature type="domain" description="PDZ" evidence="12">
    <location>
        <begin position="153"/>
        <end position="233"/>
    </location>
</feature>
<dbReference type="SUPFAM" id="SSF50156">
    <property type="entry name" value="PDZ domain-like"/>
    <property type="match status" value="1"/>
</dbReference>
<keyword evidence="8 11" id="KW-1133">Transmembrane helix</keyword>
<evidence type="ECO:0000256" key="7">
    <source>
        <dbReference type="ARBA" id="ARBA00022833"/>
    </source>
</evidence>
<comment type="similarity">
    <text evidence="3">Belongs to the peptidase M50B family.</text>
</comment>
<dbReference type="EMBL" id="VENP01000001">
    <property type="protein sequence ID" value="TNU77304.1"/>
    <property type="molecule type" value="Genomic_DNA"/>
</dbReference>
<evidence type="ECO:0000256" key="11">
    <source>
        <dbReference type="SAM" id="Phobius"/>
    </source>
</evidence>
<keyword evidence="6" id="KW-0378">Hydrolase</keyword>
<dbReference type="CDD" id="cd06163">
    <property type="entry name" value="S2P-M50_PDZ_RseP-like"/>
    <property type="match status" value="1"/>
</dbReference>
<evidence type="ECO:0000259" key="12">
    <source>
        <dbReference type="SMART" id="SM00228"/>
    </source>
</evidence>
<dbReference type="InterPro" id="IPR036034">
    <property type="entry name" value="PDZ_sf"/>
</dbReference>
<dbReference type="RefSeq" id="WP_139985387.1">
    <property type="nucleotide sequence ID" value="NZ_VENP01000001.1"/>
</dbReference>
<dbReference type="GO" id="GO:0004222">
    <property type="term" value="F:metalloendopeptidase activity"/>
    <property type="evidence" value="ECO:0007669"/>
    <property type="project" value="InterPro"/>
</dbReference>
<name>A0A5C5BF82_9MICO</name>
<dbReference type="Proteomes" id="UP000313849">
    <property type="component" value="Unassembled WGS sequence"/>
</dbReference>
<organism evidence="13 14">
    <name type="scientific">Miniimonas arenae</name>
    <dbReference type="NCBI Taxonomy" id="676201"/>
    <lineage>
        <taxon>Bacteria</taxon>
        <taxon>Bacillati</taxon>
        <taxon>Actinomycetota</taxon>
        <taxon>Actinomycetes</taxon>
        <taxon>Micrococcales</taxon>
        <taxon>Beutenbergiaceae</taxon>
        <taxon>Miniimonas</taxon>
    </lineage>
</organism>
<keyword evidence="5 11" id="KW-0812">Transmembrane</keyword>
<comment type="cofactor">
    <cofactor evidence="1">
        <name>Zn(2+)</name>
        <dbReference type="ChEBI" id="CHEBI:29105"/>
    </cofactor>
</comment>
<dbReference type="OrthoDB" id="9782003at2"/>
<dbReference type="AlphaFoldDB" id="A0A5C5BF82"/>
<protein>
    <submittedName>
        <fullName evidence="13">Site-2 protease family protein</fullName>
    </submittedName>
</protein>
<feature type="transmembrane region" description="Helical" evidence="11">
    <location>
        <begin position="404"/>
        <end position="425"/>
    </location>
</feature>
<dbReference type="InterPro" id="IPR041489">
    <property type="entry name" value="PDZ_6"/>
</dbReference>
<evidence type="ECO:0000256" key="1">
    <source>
        <dbReference type="ARBA" id="ARBA00001947"/>
    </source>
</evidence>
<dbReference type="InterPro" id="IPR001478">
    <property type="entry name" value="PDZ"/>
</dbReference>
<reference evidence="13 14" key="1">
    <citation type="submission" date="2019-06" db="EMBL/GenBank/DDBJ databases">
        <title>Draft genome sequence of Miniimonas arenae KCTC 19750T isolated from sea sand.</title>
        <authorList>
            <person name="Park S.-J."/>
        </authorList>
    </citation>
    <scope>NUCLEOTIDE SEQUENCE [LARGE SCALE GENOMIC DNA]</scope>
    <source>
        <strain evidence="13 14">KCTC 19750</strain>
    </source>
</reference>
<evidence type="ECO:0000256" key="8">
    <source>
        <dbReference type="ARBA" id="ARBA00022989"/>
    </source>
</evidence>
<comment type="caution">
    <text evidence="13">The sequence shown here is derived from an EMBL/GenBank/DDBJ whole genome shotgun (WGS) entry which is preliminary data.</text>
</comment>
<dbReference type="Pfam" id="PF17820">
    <property type="entry name" value="PDZ_6"/>
    <property type="match status" value="1"/>
</dbReference>
<evidence type="ECO:0000256" key="2">
    <source>
        <dbReference type="ARBA" id="ARBA00004141"/>
    </source>
</evidence>
<evidence type="ECO:0000313" key="14">
    <source>
        <dbReference type="Proteomes" id="UP000313849"/>
    </source>
</evidence>
<accession>A0A5C5BF82</accession>
<evidence type="ECO:0000256" key="4">
    <source>
        <dbReference type="ARBA" id="ARBA00022670"/>
    </source>
</evidence>
<dbReference type="SMART" id="SM00228">
    <property type="entry name" value="PDZ"/>
    <property type="match status" value="1"/>
</dbReference>
<comment type="subcellular location">
    <subcellularLocation>
        <location evidence="2">Membrane</location>
        <topology evidence="2">Multi-pass membrane protein</topology>
    </subcellularLocation>
</comment>
<dbReference type="Pfam" id="PF02163">
    <property type="entry name" value="Peptidase_M50"/>
    <property type="match status" value="1"/>
</dbReference>
<keyword evidence="9" id="KW-0482">Metalloprotease</keyword>
<evidence type="ECO:0000256" key="10">
    <source>
        <dbReference type="ARBA" id="ARBA00023136"/>
    </source>
</evidence>
<dbReference type="GO" id="GO:0016020">
    <property type="term" value="C:membrane"/>
    <property type="evidence" value="ECO:0007669"/>
    <property type="project" value="UniProtKB-SubCell"/>
</dbReference>
<evidence type="ECO:0000256" key="3">
    <source>
        <dbReference type="ARBA" id="ARBA00007931"/>
    </source>
</evidence>
<dbReference type="PANTHER" id="PTHR42837">
    <property type="entry name" value="REGULATOR OF SIGMA-E PROTEASE RSEP"/>
    <property type="match status" value="1"/>
</dbReference>
<dbReference type="PANTHER" id="PTHR42837:SF2">
    <property type="entry name" value="MEMBRANE METALLOPROTEASE ARASP2, CHLOROPLASTIC-RELATED"/>
    <property type="match status" value="1"/>
</dbReference>
<sequence>MFWLGVGVFVLGLLASIAWHELGHLVPAKRFGVLVTQYMVGFGPTLWSRRRGETEYGVKAIPLGGYIRMVGMYPTAEQLSPAKASRRELAGTRGLRRWAREAAADAREFSASEIPPGGLSRTFTALAVPRRIVVMLGGPVANLVLAFVLLAVCYLGIGLPTSTTTLGAVSPCMPAAGQECTASDPASPAQAAGLQPGDTLVSWGGTPIASWADAQAAIAASTGPTAVVVERDGAQVTLEVTPELVEREVLDADGATVTREVPTVGVSPRSELEPASVGELVGDFGTMLGLTFQGVASLPAHLVSIASATFGGGERDTGVIGIVGVGRIAGEAAATPTDFGVAGFALTQLQLLASLNLALFVFNLIPLLPLDGGHVAGALWEGARRWIARLRGRPDPGPVDTSRLLPLTYVVVGVFLLIFVLLTVGDLVAPVSLGG</sequence>
<keyword evidence="4 13" id="KW-0645">Protease</keyword>
<dbReference type="InterPro" id="IPR008915">
    <property type="entry name" value="Peptidase_M50"/>
</dbReference>
<evidence type="ECO:0000256" key="9">
    <source>
        <dbReference type="ARBA" id="ARBA00023049"/>
    </source>
</evidence>
<keyword evidence="10 11" id="KW-0472">Membrane</keyword>
<evidence type="ECO:0000313" key="13">
    <source>
        <dbReference type="EMBL" id="TNU77304.1"/>
    </source>
</evidence>
<evidence type="ECO:0000256" key="6">
    <source>
        <dbReference type="ARBA" id="ARBA00022801"/>
    </source>
</evidence>
<feature type="transmembrane region" description="Helical" evidence="11">
    <location>
        <begin position="132"/>
        <end position="157"/>
    </location>
</feature>